<evidence type="ECO:0000256" key="1">
    <source>
        <dbReference type="ARBA" id="ARBA00008950"/>
    </source>
</evidence>
<dbReference type="OrthoDB" id="9800565at2"/>
<dbReference type="EC" id="3.1.4.-" evidence="2"/>
<dbReference type="EMBL" id="CP036267">
    <property type="protein sequence ID" value="QDT33344.1"/>
    <property type="molecule type" value="Genomic_DNA"/>
</dbReference>
<dbReference type="AlphaFoldDB" id="A0A517QP17"/>
<comment type="cofactor">
    <cofactor evidence="2">
        <name>a divalent metal cation</name>
        <dbReference type="ChEBI" id="CHEBI:60240"/>
    </cofactor>
</comment>
<dbReference type="Pfam" id="PF12850">
    <property type="entry name" value="Metallophos_2"/>
    <property type="match status" value="1"/>
</dbReference>
<organism evidence="4 5">
    <name type="scientific">Thalassoglobus polymorphus</name>
    <dbReference type="NCBI Taxonomy" id="2527994"/>
    <lineage>
        <taxon>Bacteria</taxon>
        <taxon>Pseudomonadati</taxon>
        <taxon>Planctomycetota</taxon>
        <taxon>Planctomycetia</taxon>
        <taxon>Planctomycetales</taxon>
        <taxon>Planctomycetaceae</taxon>
        <taxon>Thalassoglobus</taxon>
    </lineage>
</organism>
<evidence type="ECO:0000313" key="4">
    <source>
        <dbReference type="EMBL" id="QDT33344.1"/>
    </source>
</evidence>
<protein>
    <recommendedName>
        <fullName evidence="2">Phosphoesterase</fullName>
        <ecNumber evidence="2">3.1.4.-</ecNumber>
    </recommendedName>
</protein>
<dbReference type="SUPFAM" id="SSF56300">
    <property type="entry name" value="Metallo-dependent phosphatases"/>
    <property type="match status" value="1"/>
</dbReference>
<dbReference type="InterPro" id="IPR024654">
    <property type="entry name" value="Calcineurin-like_PHP_lpxH"/>
</dbReference>
<keyword evidence="2" id="KW-0479">Metal-binding</keyword>
<sequence>MQIGVISDTHSNLDNASRAAEILREHQVEAVIHCGDIGSPTIVHEFTEWPTHFVFGNVDHEEALLRHAIRDAGLTCHDRFGEIELEGRKIAFLHSDNRTKFDKTISSGKYDLVCYGHTHLAESHLEGNTLVLNPGALHRANPHQLAIVDIETMSVQHHVLYPDE</sequence>
<feature type="domain" description="Calcineurin-like phosphoesterase" evidence="3">
    <location>
        <begin position="1"/>
        <end position="152"/>
    </location>
</feature>
<dbReference type="NCBIfam" id="TIGR00040">
    <property type="entry name" value="yfcE"/>
    <property type="match status" value="1"/>
</dbReference>
<reference evidence="4 5" key="1">
    <citation type="submission" date="2019-02" db="EMBL/GenBank/DDBJ databases">
        <title>Deep-cultivation of Planctomycetes and their phenomic and genomic characterization uncovers novel biology.</title>
        <authorList>
            <person name="Wiegand S."/>
            <person name="Jogler M."/>
            <person name="Boedeker C."/>
            <person name="Pinto D."/>
            <person name="Vollmers J."/>
            <person name="Rivas-Marin E."/>
            <person name="Kohn T."/>
            <person name="Peeters S.H."/>
            <person name="Heuer A."/>
            <person name="Rast P."/>
            <person name="Oberbeckmann S."/>
            <person name="Bunk B."/>
            <person name="Jeske O."/>
            <person name="Meyerdierks A."/>
            <person name="Storesund J.E."/>
            <person name="Kallscheuer N."/>
            <person name="Luecker S."/>
            <person name="Lage O.M."/>
            <person name="Pohl T."/>
            <person name="Merkel B.J."/>
            <person name="Hornburger P."/>
            <person name="Mueller R.-W."/>
            <person name="Bruemmer F."/>
            <person name="Labrenz M."/>
            <person name="Spormann A.M."/>
            <person name="Op den Camp H."/>
            <person name="Overmann J."/>
            <person name="Amann R."/>
            <person name="Jetten M.S.M."/>
            <person name="Mascher T."/>
            <person name="Medema M.H."/>
            <person name="Devos D.P."/>
            <person name="Kaster A.-K."/>
            <person name="Ovreas L."/>
            <person name="Rohde M."/>
            <person name="Galperin M.Y."/>
            <person name="Jogler C."/>
        </authorList>
    </citation>
    <scope>NUCLEOTIDE SEQUENCE [LARGE SCALE GENOMIC DNA]</scope>
    <source>
        <strain evidence="4 5">Mal48</strain>
    </source>
</reference>
<dbReference type="PANTHER" id="PTHR43165">
    <property type="entry name" value="METALLOPHOSPHOESTERASE"/>
    <property type="match status" value="1"/>
</dbReference>
<dbReference type="KEGG" id="tpol:Mal48_25970"/>
<dbReference type="RefSeq" id="WP_145199511.1">
    <property type="nucleotide sequence ID" value="NZ_CP036267.1"/>
</dbReference>
<dbReference type="InterPro" id="IPR029052">
    <property type="entry name" value="Metallo-depent_PP-like"/>
</dbReference>
<proteinExistence type="inferred from homology"/>
<evidence type="ECO:0000313" key="5">
    <source>
        <dbReference type="Proteomes" id="UP000315724"/>
    </source>
</evidence>
<evidence type="ECO:0000256" key="2">
    <source>
        <dbReference type="RuleBase" id="RU362039"/>
    </source>
</evidence>
<dbReference type="Proteomes" id="UP000315724">
    <property type="component" value="Chromosome"/>
</dbReference>
<dbReference type="GO" id="GO:0016787">
    <property type="term" value="F:hydrolase activity"/>
    <property type="evidence" value="ECO:0007669"/>
    <property type="project" value="UniProtKB-UniRule"/>
</dbReference>
<name>A0A517QP17_9PLAN</name>
<dbReference type="InterPro" id="IPR053193">
    <property type="entry name" value="MetalloPDE_YfcE-like"/>
</dbReference>
<dbReference type="Gene3D" id="3.60.21.10">
    <property type="match status" value="1"/>
</dbReference>
<dbReference type="PANTHER" id="PTHR43165:SF1">
    <property type="entry name" value="PHOSPHODIESTERASE MJ0936"/>
    <property type="match status" value="1"/>
</dbReference>
<evidence type="ECO:0000259" key="3">
    <source>
        <dbReference type="Pfam" id="PF12850"/>
    </source>
</evidence>
<keyword evidence="5" id="KW-1185">Reference proteome</keyword>
<gene>
    <name evidence="4" type="ORF">Mal48_25970</name>
</gene>
<dbReference type="InterPro" id="IPR000979">
    <property type="entry name" value="Phosphodiesterase_MJ0936/Vps29"/>
</dbReference>
<comment type="similarity">
    <text evidence="1 2">Belongs to the metallophosphoesterase superfamily. YfcE family.</text>
</comment>
<dbReference type="GO" id="GO:0046872">
    <property type="term" value="F:metal ion binding"/>
    <property type="evidence" value="ECO:0007669"/>
    <property type="project" value="UniProtKB-KW"/>
</dbReference>
<accession>A0A517QP17</accession>